<proteinExistence type="predicted"/>
<comment type="caution">
    <text evidence="1">The sequence shown here is derived from an EMBL/GenBank/DDBJ whole genome shotgun (WGS) entry which is preliminary data.</text>
</comment>
<sequence length="54" mass="6067">MPPPISISRRPGRNSILEEGGITPLIHLKVQGGPLQHCREQQGWDSNNQKRHMA</sequence>
<accession>A0A3N6T768</accession>
<protein>
    <submittedName>
        <fullName evidence="1">Uncharacterized protein</fullName>
    </submittedName>
</protein>
<dbReference type="AlphaFoldDB" id="A0A3N6T768"/>
<organism evidence="1 2">
    <name type="scientific">Brassica cretica</name>
    <name type="common">Mustard</name>
    <dbReference type="NCBI Taxonomy" id="69181"/>
    <lineage>
        <taxon>Eukaryota</taxon>
        <taxon>Viridiplantae</taxon>
        <taxon>Streptophyta</taxon>
        <taxon>Embryophyta</taxon>
        <taxon>Tracheophyta</taxon>
        <taxon>Spermatophyta</taxon>
        <taxon>Magnoliopsida</taxon>
        <taxon>eudicotyledons</taxon>
        <taxon>Gunneridae</taxon>
        <taxon>Pentapetalae</taxon>
        <taxon>rosids</taxon>
        <taxon>malvids</taxon>
        <taxon>Brassicales</taxon>
        <taxon>Brassicaceae</taxon>
        <taxon>Brassiceae</taxon>
        <taxon>Brassica</taxon>
    </lineage>
</organism>
<gene>
    <name evidence="1" type="ORF">F2Q69_00015748</name>
</gene>
<reference evidence="1" key="1">
    <citation type="submission" date="2019-12" db="EMBL/GenBank/DDBJ databases">
        <title>Genome sequencing and annotation of Brassica cretica.</title>
        <authorList>
            <person name="Studholme D.J."/>
            <person name="Sarris P."/>
        </authorList>
    </citation>
    <scope>NUCLEOTIDE SEQUENCE</scope>
    <source>
        <strain evidence="1">PFS-109/04</strain>
        <tissue evidence="1">Leaf</tissue>
    </source>
</reference>
<name>A0A3N6T768_BRACR</name>
<dbReference type="EMBL" id="QGKX02000996">
    <property type="protein sequence ID" value="KAF3554487.1"/>
    <property type="molecule type" value="Genomic_DNA"/>
</dbReference>
<evidence type="ECO:0000313" key="1">
    <source>
        <dbReference type="EMBL" id="KAF3554487.1"/>
    </source>
</evidence>
<evidence type="ECO:0000313" key="2">
    <source>
        <dbReference type="Proteomes" id="UP000712600"/>
    </source>
</evidence>
<dbReference type="Proteomes" id="UP000712600">
    <property type="component" value="Unassembled WGS sequence"/>
</dbReference>